<sequence length="56" mass="6526">MKKNVNFGKLVDNAFDFLDKAGREFKSEPKYSVIHFYAALELFLKARLLHESTFVT</sequence>
<evidence type="ECO:0000313" key="1">
    <source>
        <dbReference type="EMBL" id="CBI11412.1"/>
    </source>
</evidence>
<comment type="caution">
    <text evidence="1">The sequence shown here is derived from an EMBL/GenBank/DDBJ whole genome shotgun (WGS) entry which is preliminary data.</text>
</comment>
<protein>
    <recommendedName>
        <fullName evidence="2">HEPN domain-containing protein</fullName>
    </recommendedName>
</protein>
<organism evidence="1">
    <name type="scientific">mine drainage metagenome</name>
    <dbReference type="NCBI Taxonomy" id="410659"/>
    <lineage>
        <taxon>unclassified sequences</taxon>
        <taxon>metagenomes</taxon>
        <taxon>ecological metagenomes</taxon>
    </lineage>
</organism>
<accession>E6QVY9</accession>
<dbReference type="AlphaFoldDB" id="E6QVY9"/>
<gene>
    <name evidence="1" type="ORF">CARN7_2239</name>
</gene>
<evidence type="ECO:0008006" key="2">
    <source>
        <dbReference type="Google" id="ProtNLM"/>
    </source>
</evidence>
<proteinExistence type="predicted"/>
<reference evidence="1" key="1">
    <citation type="submission" date="2009-10" db="EMBL/GenBank/DDBJ databases">
        <title>Diversity of trophic interactions inside an arsenic-rich microbial ecosystem.</title>
        <authorList>
            <person name="Bertin P.N."/>
            <person name="Heinrich-Salmeron A."/>
            <person name="Pelletier E."/>
            <person name="Goulhen-Chollet F."/>
            <person name="Arsene-Ploetze F."/>
            <person name="Gallien S."/>
            <person name="Calteau A."/>
            <person name="Vallenet D."/>
            <person name="Casiot C."/>
            <person name="Chane-Woon-Ming B."/>
            <person name="Giloteaux L."/>
            <person name="Barakat M."/>
            <person name="Bonnefoy V."/>
            <person name="Bruneel O."/>
            <person name="Chandler M."/>
            <person name="Cleiss J."/>
            <person name="Duran R."/>
            <person name="Elbaz-Poulichet F."/>
            <person name="Fonknechten N."/>
            <person name="Lauga B."/>
            <person name="Mornico D."/>
            <person name="Ortet P."/>
            <person name="Schaeffer C."/>
            <person name="Siguier P."/>
            <person name="Alexander Thil Smith A."/>
            <person name="Van Dorsselaer A."/>
            <person name="Weissenbach J."/>
            <person name="Medigue C."/>
            <person name="Le Paslier D."/>
        </authorList>
    </citation>
    <scope>NUCLEOTIDE SEQUENCE</scope>
</reference>
<dbReference type="EMBL" id="CABR01000142">
    <property type="protein sequence ID" value="CBI11412.1"/>
    <property type="molecule type" value="Genomic_DNA"/>
</dbReference>
<name>E6QVY9_9ZZZZ</name>